<accession>A0A7N2N033</accession>
<feature type="domain" description="Amidase" evidence="2">
    <location>
        <begin position="59"/>
        <end position="465"/>
    </location>
</feature>
<reference evidence="3 4" key="1">
    <citation type="journal article" date="2016" name="G3 (Bethesda)">
        <title>First Draft Assembly and Annotation of the Genome of a California Endemic Oak Quercus lobata Nee (Fagaceae).</title>
        <authorList>
            <person name="Sork V.L."/>
            <person name="Fitz-Gibbon S.T."/>
            <person name="Puiu D."/>
            <person name="Crepeau M."/>
            <person name="Gugger P.F."/>
            <person name="Sherman R."/>
            <person name="Stevens K."/>
            <person name="Langley C.H."/>
            <person name="Pellegrini M."/>
            <person name="Salzberg S.L."/>
        </authorList>
    </citation>
    <scope>NUCLEOTIDE SEQUENCE [LARGE SCALE GENOMIC DNA]</scope>
    <source>
        <strain evidence="3 4">cv. SW786</strain>
    </source>
</reference>
<dbReference type="Pfam" id="PF01425">
    <property type="entry name" value="Amidase"/>
    <property type="match status" value="2"/>
</dbReference>
<keyword evidence="1" id="KW-0732">Signal</keyword>
<dbReference type="EMBL" id="LRBV02000011">
    <property type="status" value="NOT_ANNOTATED_CDS"/>
    <property type="molecule type" value="Genomic_DNA"/>
</dbReference>
<keyword evidence="4" id="KW-1185">Reference proteome</keyword>
<dbReference type="InterPro" id="IPR036928">
    <property type="entry name" value="AS_sf"/>
</dbReference>
<dbReference type="EnsemblPlants" id="QL11p047962:mrna">
    <property type="protein sequence ID" value="QL11p047962:mrna"/>
    <property type="gene ID" value="QL11p047962"/>
</dbReference>
<dbReference type="OMA" id="YFGFAND"/>
<feature type="domain" description="Amidase" evidence="2">
    <location>
        <begin position="627"/>
        <end position="1022"/>
    </location>
</feature>
<dbReference type="PANTHER" id="PTHR42678:SF36">
    <property type="entry name" value="C869.01-LIKE PROTEIN, PUTATIVE-RELATED"/>
    <property type="match status" value="1"/>
</dbReference>
<feature type="signal peptide" evidence="1">
    <location>
        <begin position="1"/>
        <end position="32"/>
    </location>
</feature>
<evidence type="ECO:0000259" key="2">
    <source>
        <dbReference type="Pfam" id="PF01425"/>
    </source>
</evidence>
<protein>
    <recommendedName>
        <fullName evidence="2">Amidase domain-containing protein</fullName>
    </recommendedName>
</protein>
<dbReference type="AlphaFoldDB" id="A0A7N2N033"/>
<sequence>MRMEIKNPASLLFAPLISLLIITSNLISTTDGHDFKIEEASIEEIQRAFTENRLTSRQLVDFYLDRIEELNPLLRSVVEVNPDARDQADVADRERGVNGDRSMVAALGELHGIPVLLKDTIASKDKLNTTAGSYALLGSVVARDAGVVEKLRKGGAVILGKASLTEWYSFRSLGHVPNGWCARAGQGVNPYVPSGNPCGSSSGSAISVAANMVAVSLASETHGSILCPADHNSVVGFKPTVGLTSRAGVIPILPRHDTVGTISRTVSDAVYVLDVIAGFDPQDYEATKEAAKFVPVGGYKQFLNPNGLEGKRLGVVRNPFVSSLNKSSVIEEFERHLRTIRQRGATVADNLEIANVDVIQSSKRSGELTAMLAEFKLSFNDYLKDLISSPVRSLADIIAFNQNNPDLEKTKEYGQATFIASEKTSGIGEKERQAFELMENLSRNGFEKLMMENELDALVTPGTGAIPLLAIGGHPGITVPAGYDSGGMPFGICFGGIKGTEPKLIEIAYAFEQATMIRRPPFSKSFEMNNEVVFGSAYGVGEQCAYRTDIVNNRAYKTNSTLSTARCIALMAASSALSFSIFSSLILILLLTIPSGSCHQINFSIKEVTIHDLQLAFKQNKLTSRQLVEFYLKEIRRLNPILKWVIEVNPDALCQADKADYERKAKVPGSQSRLHGIPILLKDNIATKDKLNTTAGSFALLGSVVPRDAGVVSKLRKAGAIILGKASLGEWSHFRTARGPLAWSARGGQGKNPYTLGEPCGSSSGSSISVAANMVAVSLGTETDGSIICPASFNSVVGIKPTVGLTSRAGVIPISPRQDTVGPICRTVSDAVHVLDAIAGIDNNDNATFKASRYIPSGGYGQFLKVDRLRGKRLGLVRNPFFDFGNNTYLNQTFELHFDTLRGAILVDHLEIANIGMILDYKASGEETALLAEFKISLNAYLRELVSSPVRTMADVIAFNNKNPELEMINEIDQDHFLSAEATKGIGKVEKAAMSNLARLSKDGFEKLMKNNKLDALVTPSYYASSVLAIGGFPGVSVPAGYDTTREPFGICFGGLKGSEPKLIEIAYGFEQAKKIRRPPLFMP</sequence>
<dbReference type="InterPro" id="IPR023631">
    <property type="entry name" value="Amidase_dom"/>
</dbReference>
<dbReference type="Gramene" id="QL11p047962:mrna">
    <property type="protein sequence ID" value="QL11p047962:mrna"/>
    <property type="gene ID" value="QL11p047962"/>
</dbReference>
<evidence type="ECO:0000256" key="1">
    <source>
        <dbReference type="SAM" id="SignalP"/>
    </source>
</evidence>
<proteinExistence type="predicted"/>
<evidence type="ECO:0000313" key="3">
    <source>
        <dbReference type="EnsemblPlants" id="QL11p047962:mrna"/>
    </source>
</evidence>
<name>A0A7N2N033_QUELO</name>
<dbReference type="Proteomes" id="UP000594261">
    <property type="component" value="Chromosome 11"/>
</dbReference>
<feature type="chain" id="PRO_5029705529" description="Amidase domain-containing protein" evidence="1">
    <location>
        <begin position="33"/>
        <end position="1084"/>
    </location>
</feature>
<organism evidence="3 4">
    <name type="scientific">Quercus lobata</name>
    <name type="common">Valley oak</name>
    <dbReference type="NCBI Taxonomy" id="97700"/>
    <lineage>
        <taxon>Eukaryota</taxon>
        <taxon>Viridiplantae</taxon>
        <taxon>Streptophyta</taxon>
        <taxon>Embryophyta</taxon>
        <taxon>Tracheophyta</taxon>
        <taxon>Spermatophyta</taxon>
        <taxon>Magnoliopsida</taxon>
        <taxon>eudicotyledons</taxon>
        <taxon>Gunneridae</taxon>
        <taxon>Pentapetalae</taxon>
        <taxon>rosids</taxon>
        <taxon>fabids</taxon>
        <taxon>Fagales</taxon>
        <taxon>Fagaceae</taxon>
        <taxon>Quercus</taxon>
    </lineage>
</organism>
<dbReference type="Gene3D" id="3.90.1300.10">
    <property type="entry name" value="Amidase signature (AS) domain"/>
    <property type="match status" value="2"/>
</dbReference>
<dbReference type="SUPFAM" id="SSF75304">
    <property type="entry name" value="Amidase signature (AS) enzymes"/>
    <property type="match status" value="2"/>
</dbReference>
<dbReference type="PANTHER" id="PTHR42678">
    <property type="entry name" value="AMIDASE"/>
    <property type="match status" value="1"/>
</dbReference>
<dbReference type="InParanoid" id="A0A7N2N033"/>
<reference evidence="3" key="2">
    <citation type="submission" date="2021-01" db="UniProtKB">
        <authorList>
            <consortium name="EnsemblPlants"/>
        </authorList>
    </citation>
    <scope>IDENTIFICATION</scope>
</reference>
<evidence type="ECO:0000313" key="4">
    <source>
        <dbReference type="Proteomes" id="UP000594261"/>
    </source>
</evidence>